<dbReference type="InterPro" id="IPR039426">
    <property type="entry name" value="TonB-dep_rcpt-like"/>
</dbReference>
<dbReference type="Gene3D" id="2.170.130.10">
    <property type="entry name" value="TonB-dependent receptor, plug domain"/>
    <property type="match status" value="1"/>
</dbReference>
<feature type="chain" id="PRO_5019522051" evidence="10">
    <location>
        <begin position="36"/>
        <end position="971"/>
    </location>
</feature>
<evidence type="ECO:0000256" key="8">
    <source>
        <dbReference type="PROSITE-ProRule" id="PRU01360"/>
    </source>
</evidence>
<evidence type="ECO:0000313" key="13">
    <source>
        <dbReference type="EMBL" id="RVU04508.1"/>
    </source>
</evidence>
<reference evidence="13 14" key="1">
    <citation type="submission" date="2019-01" db="EMBL/GenBank/DDBJ databases">
        <authorList>
            <person name="Chen W.-M."/>
        </authorList>
    </citation>
    <scope>NUCLEOTIDE SEQUENCE [LARGE SCALE GENOMIC DNA]</scope>
    <source>
        <strain evidence="13 14">FSY-9</strain>
    </source>
</reference>
<feature type="domain" description="TonB-dependent receptor-like beta-barrel" evidence="11">
    <location>
        <begin position="462"/>
        <end position="937"/>
    </location>
</feature>
<keyword evidence="5 9" id="KW-0798">TonB box</keyword>
<comment type="caution">
    <text evidence="13">The sequence shown here is derived from an EMBL/GenBank/DDBJ whole genome shotgun (WGS) entry which is preliminary data.</text>
</comment>
<feature type="signal peptide" evidence="10">
    <location>
        <begin position="1"/>
        <end position="35"/>
    </location>
</feature>
<evidence type="ECO:0000256" key="2">
    <source>
        <dbReference type="ARBA" id="ARBA00022448"/>
    </source>
</evidence>
<keyword evidence="6 8" id="KW-0472">Membrane</keyword>
<proteinExistence type="inferred from homology"/>
<keyword evidence="14" id="KW-1185">Reference proteome</keyword>
<evidence type="ECO:0000256" key="7">
    <source>
        <dbReference type="ARBA" id="ARBA00023237"/>
    </source>
</evidence>
<dbReference type="EMBL" id="SACO01000008">
    <property type="protein sequence ID" value="RVU04508.1"/>
    <property type="molecule type" value="Genomic_DNA"/>
</dbReference>
<dbReference type="NCBIfam" id="TIGR01782">
    <property type="entry name" value="TonB-Xanth-Caul"/>
    <property type="match status" value="1"/>
</dbReference>
<keyword evidence="4 8" id="KW-0812">Transmembrane</keyword>
<dbReference type="OrthoDB" id="5476657at2"/>
<dbReference type="InterPro" id="IPR037066">
    <property type="entry name" value="Plug_dom_sf"/>
</dbReference>
<keyword evidence="10" id="KW-0732">Signal</keyword>
<comment type="similarity">
    <text evidence="8 9">Belongs to the TonB-dependent receptor family.</text>
</comment>
<dbReference type="PANTHER" id="PTHR40980:SF3">
    <property type="entry name" value="TONB-DEPENDENT RECEPTOR-LIKE BETA-BARREL DOMAIN-CONTAINING PROTEIN"/>
    <property type="match status" value="1"/>
</dbReference>
<dbReference type="Pfam" id="PF00593">
    <property type="entry name" value="TonB_dep_Rec_b-barrel"/>
    <property type="match status" value="1"/>
</dbReference>
<dbReference type="InterPro" id="IPR036942">
    <property type="entry name" value="Beta-barrel_TonB_sf"/>
</dbReference>
<evidence type="ECO:0000313" key="14">
    <source>
        <dbReference type="Proteomes" id="UP000282837"/>
    </source>
</evidence>
<gene>
    <name evidence="13" type="ORF">EOE18_12010</name>
</gene>
<evidence type="ECO:0000259" key="11">
    <source>
        <dbReference type="Pfam" id="PF00593"/>
    </source>
</evidence>
<sequence length="971" mass="104496">MGRLSTAQLRVATSAMALVAAGFTAAWGTSAMAQAAPEAPASDAAIVVTGFRSSLNAALSEKRNASVAIDSIKAEDVGKFPDSNLAESMQRVPGIALARGDGGEGKNISVRGLGAAFTRVRLNGMEGTAQTGSSDIYGAGNTGRSFDFNVFPTEIFSELAVRKTPSADTEEGSLGATVDLKAPHPLDFHKPFVATVSAKGVWNELSKKMDPRVSVLLSKQNEAGTFGVLATFAYSKRNIREVGYSAVNILPAYVNGGFCSPLGYATQNPVNNTLKGVDAANCSTGNPRTSSTAAYNLIQSRLGIANVAGGGAFFPRIPRYVNSRQDAKRMGGSLSLQWRPDDRTEISLDNLYSRFDVTRWDNYIDALSFARNANNNGQPMVSVTDLQLKDNGSLLYGAFNGVDLRSESLRDHFISTFAQSNLRLRHDLTDKLEVNLMAGWSRSVFDNPERLTVNLDAIDTPNFTIDFRNNASIPTMKYGIDVANPANFRYAPGLADGTVLGNWNIISRKATTRNLSFEAETSWKASSVFTFKAGAQYRQSAFKNNVRAVAPANTATTALPAGTSVADFTYQITGLNTLLTPGAFSSFLATDIDKWKKAVGYDNFKFCGAECGTGSPEVREEILGAYAMTQFNFEDQLPIPVRGDIGLRMVNTRQHTVGYIPTAVTGGAYPTVAVPAMVDRSYTDWLPSANVVLEFNPKLLGRLSASKVMSRPELGSLPSGGAFNATTRTATIGNPYLDPIRATAFDAALEWYFRPGSLVSVAFFHKNIGTFIQSVSSLVPFNQLGLPDALLAGSAANSADLFTVNRAQNTPGGKLNGFEVNLQLPFTFLPGPLRNFGMLANYTRVSANITYNVQANLNAVADLIDMSRNTASGTLYYENSKFSIRGTINYRDRFIRGIPSGANDSDVRANQPTTFVDASASYNLTKAAKLTLDVANITDEHNVLYIDSGRQDPLFDSRIGRTVTVGINAKF</sequence>
<dbReference type="Proteomes" id="UP000282837">
    <property type="component" value="Unassembled WGS sequence"/>
</dbReference>
<feature type="domain" description="TonB-dependent receptor plug" evidence="12">
    <location>
        <begin position="62"/>
        <end position="176"/>
    </location>
</feature>
<dbReference type="GO" id="GO:0009279">
    <property type="term" value="C:cell outer membrane"/>
    <property type="evidence" value="ECO:0007669"/>
    <property type="project" value="UniProtKB-SubCell"/>
</dbReference>
<keyword evidence="3 8" id="KW-1134">Transmembrane beta strand</keyword>
<evidence type="ECO:0000256" key="9">
    <source>
        <dbReference type="RuleBase" id="RU003357"/>
    </source>
</evidence>
<dbReference type="SUPFAM" id="SSF56935">
    <property type="entry name" value="Porins"/>
    <property type="match status" value="1"/>
</dbReference>
<dbReference type="InterPro" id="IPR012910">
    <property type="entry name" value="Plug_dom"/>
</dbReference>
<dbReference type="PROSITE" id="PS52016">
    <property type="entry name" value="TONB_DEPENDENT_REC_3"/>
    <property type="match status" value="1"/>
</dbReference>
<dbReference type="RefSeq" id="WP_127709800.1">
    <property type="nucleotide sequence ID" value="NZ_SACO01000008.1"/>
</dbReference>
<keyword evidence="13" id="KW-0675">Receptor</keyword>
<dbReference type="InterPro" id="IPR000531">
    <property type="entry name" value="Beta-barrel_TonB"/>
</dbReference>
<dbReference type="CDD" id="cd01347">
    <property type="entry name" value="ligand_gated_channel"/>
    <property type="match status" value="1"/>
</dbReference>
<protein>
    <submittedName>
        <fullName evidence="13">TonB-dependent receptor</fullName>
    </submittedName>
</protein>
<keyword evidence="2 8" id="KW-0813">Transport</keyword>
<evidence type="ECO:0000256" key="4">
    <source>
        <dbReference type="ARBA" id="ARBA00022692"/>
    </source>
</evidence>
<organism evidence="13 14">
    <name type="scientific">Novosphingobium umbonatum</name>
    <dbReference type="NCBI Taxonomy" id="1908524"/>
    <lineage>
        <taxon>Bacteria</taxon>
        <taxon>Pseudomonadati</taxon>
        <taxon>Pseudomonadota</taxon>
        <taxon>Alphaproteobacteria</taxon>
        <taxon>Sphingomonadales</taxon>
        <taxon>Sphingomonadaceae</taxon>
        <taxon>Novosphingobium</taxon>
    </lineage>
</organism>
<keyword evidence="7 8" id="KW-0998">Cell outer membrane</keyword>
<evidence type="ECO:0000256" key="3">
    <source>
        <dbReference type="ARBA" id="ARBA00022452"/>
    </source>
</evidence>
<evidence type="ECO:0000256" key="1">
    <source>
        <dbReference type="ARBA" id="ARBA00004571"/>
    </source>
</evidence>
<dbReference type="AlphaFoldDB" id="A0A437N3L0"/>
<evidence type="ECO:0000256" key="10">
    <source>
        <dbReference type="SAM" id="SignalP"/>
    </source>
</evidence>
<dbReference type="InterPro" id="IPR010104">
    <property type="entry name" value="TonB_rcpt_bac"/>
</dbReference>
<dbReference type="Pfam" id="PF07715">
    <property type="entry name" value="Plug"/>
    <property type="match status" value="1"/>
</dbReference>
<evidence type="ECO:0000256" key="6">
    <source>
        <dbReference type="ARBA" id="ARBA00023136"/>
    </source>
</evidence>
<name>A0A437N3L0_9SPHN</name>
<comment type="subcellular location">
    <subcellularLocation>
        <location evidence="1 8">Cell outer membrane</location>
        <topology evidence="1 8">Multi-pass membrane protein</topology>
    </subcellularLocation>
</comment>
<evidence type="ECO:0000256" key="5">
    <source>
        <dbReference type="ARBA" id="ARBA00023077"/>
    </source>
</evidence>
<dbReference type="Gene3D" id="2.40.170.20">
    <property type="entry name" value="TonB-dependent receptor, beta-barrel domain"/>
    <property type="match status" value="1"/>
</dbReference>
<dbReference type="PANTHER" id="PTHR40980">
    <property type="entry name" value="PLUG DOMAIN-CONTAINING PROTEIN"/>
    <property type="match status" value="1"/>
</dbReference>
<evidence type="ECO:0000259" key="12">
    <source>
        <dbReference type="Pfam" id="PF07715"/>
    </source>
</evidence>
<accession>A0A437N3L0</accession>